<dbReference type="NCBIfam" id="TIGR01549">
    <property type="entry name" value="HAD-SF-IA-v1"/>
    <property type="match status" value="1"/>
</dbReference>
<evidence type="ECO:0000256" key="4">
    <source>
        <dbReference type="ARBA" id="ARBA00022842"/>
    </source>
</evidence>
<dbReference type="AlphaFoldDB" id="A0A9E8RYT3"/>
<dbReference type="Proteomes" id="UP001164726">
    <property type="component" value="Chromosome"/>
</dbReference>
<dbReference type="InterPro" id="IPR006439">
    <property type="entry name" value="HAD-SF_hydro_IA"/>
</dbReference>
<evidence type="ECO:0000313" key="6">
    <source>
        <dbReference type="Proteomes" id="UP001164726"/>
    </source>
</evidence>
<evidence type="ECO:0000256" key="1">
    <source>
        <dbReference type="ARBA" id="ARBA00001946"/>
    </source>
</evidence>
<dbReference type="PANTHER" id="PTHR46470">
    <property type="entry name" value="N-ACYLNEURAMINATE-9-PHOSPHATASE"/>
    <property type="match status" value="1"/>
</dbReference>
<accession>A0A9E8RYT3</accession>
<keyword evidence="2" id="KW-0479">Metal-binding</keyword>
<organism evidence="5 6">
    <name type="scientific">Fervidibacillus halotolerans</name>
    <dbReference type="NCBI Taxonomy" id="2980027"/>
    <lineage>
        <taxon>Bacteria</taxon>
        <taxon>Bacillati</taxon>
        <taxon>Bacillota</taxon>
        <taxon>Bacilli</taxon>
        <taxon>Bacillales</taxon>
        <taxon>Bacillaceae</taxon>
        <taxon>Fervidibacillus</taxon>
    </lineage>
</organism>
<evidence type="ECO:0000256" key="2">
    <source>
        <dbReference type="ARBA" id="ARBA00022723"/>
    </source>
</evidence>
<dbReference type="EMBL" id="CP106877">
    <property type="protein sequence ID" value="WAA13156.1"/>
    <property type="molecule type" value="Genomic_DNA"/>
</dbReference>
<dbReference type="Gene3D" id="1.10.150.240">
    <property type="entry name" value="Putative phosphatase, domain 2"/>
    <property type="match status" value="1"/>
</dbReference>
<keyword evidence="3 5" id="KW-0378">Hydrolase</keyword>
<evidence type="ECO:0000313" key="5">
    <source>
        <dbReference type="EMBL" id="WAA13156.1"/>
    </source>
</evidence>
<dbReference type="PANTHER" id="PTHR46470:SF2">
    <property type="entry name" value="GLYCERALDEHYDE 3-PHOSPHATE PHOSPHATASE"/>
    <property type="match status" value="1"/>
</dbReference>
<keyword evidence="4" id="KW-0460">Magnesium</keyword>
<protein>
    <submittedName>
        <fullName evidence="5">HAD family hydrolase</fullName>
    </submittedName>
</protein>
<evidence type="ECO:0000256" key="3">
    <source>
        <dbReference type="ARBA" id="ARBA00022801"/>
    </source>
</evidence>
<dbReference type="GO" id="GO:0016791">
    <property type="term" value="F:phosphatase activity"/>
    <property type="evidence" value="ECO:0007669"/>
    <property type="project" value="TreeGrafter"/>
</dbReference>
<dbReference type="Gene3D" id="3.40.50.1000">
    <property type="entry name" value="HAD superfamily/HAD-like"/>
    <property type="match status" value="1"/>
</dbReference>
<dbReference type="InterPro" id="IPR023198">
    <property type="entry name" value="PGP-like_dom2"/>
</dbReference>
<name>A0A9E8RYT3_9BACI</name>
<dbReference type="GO" id="GO:0044281">
    <property type="term" value="P:small molecule metabolic process"/>
    <property type="evidence" value="ECO:0007669"/>
    <property type="project" value="UniProtKB-ARBA"/>
</dbReference>
<dbReference type="GO" id="GO:0046872">
    <property type="term" value="F:metal ion binding"/>
    <property type="evidence" value="ECO:0007669"/>
    <property type="project" value="UniProtKB-KW"/>
</dbReference>
<dbReference type="InterPro" id="IPR023214">
    <property type="entry name" value="HAD_sf"/>
</dbReference>
<dbReference type="PRINTS" id="PR00413">
    <property type="entry name" value="HADHALOGNASE"/>
</dbReference>
<sequence length="236" mass="27626">METILFDVDDTLYDQLQPFQQAFHSVFPNLTDIPIEKLYVSSRRHGEQLFNKSERGEISLLDLHIHRITAAFRDFNIEIEDEKAVQFQKVYEKAQKQITIFPEIARLFDLLKENKKQMGILTNGPYQHQLMKVHRLGLTKWIPMENIFVSEAIGSAKPDPQSFQIVEQKMQIDKEKTVYIGDSFENDMIGAKRVGWSAIWLNHRMRKLRETSVTPDKIVHSPEELLKYVVTNYLCS</sequence>
<gene>
    <name evidence="5" type="ORF">OE105_03230</name>
</gene>
<dbReference type="InterPro" id="IPR051400">
    <property type="entry name" value="HAD-like_hydrolase"/>
</dbReference>
<proteinExistence type="predicted"/>
<reference evidence="5" key="1">
    <citation type="submission" date="2022-09" db="EMBL/GenBank/DDBJ databases">
        <title>Complete Genomes of Fervidibacillus albus and Fervidibacillus halotolerans isolated from tidal flat sediments.</title>
        <authorList>
            <person name="Kwon K.K."/>
            <person name="Yang S.-H."/>
            <person name="Park M.J."/>
            <person name="Oh H.-M."/>
        </authorList>
    </citation>
    <scope>NUCLEOTIDE SEQUENCE</scope>
    <source>
        <strain evidence="5">MEBiC13594</strain>
    </source>
</reference>
<dbReference type="SUPFAM" id="SSF56784">
    <property type="entry name" value="HAD-like"/>
    <property type="match status" value="1"/>
</dbReference>
<dbReference type="KEGG" id="fhl:OE105_03230"/>
<dbReference type="SFLD" id="SFLDG01129">
    <property type="entry name" value="C1.5:_HAD__Beta-PGM__Phosphata"/>
    <property type="match status" value="1"/>
</dbReference>
<dbReference type="SFLD" id="SFLDS00003">
    <property type="entry name" value="Haloacid_Dehalogenase"/>
    <property type="match status" value="1"/>
</dbReference>
<dbReference type="RefSeq" id="WP_275421299.1">
    <property type="nucleotide sequence ID" value="NZ_CP106877.1"/>
</dbReference>
<dbReference type="InterPro" id="IPR036412">
    <property type="entry name" value="HAD-like_sf"/>
</dbReference>
<comment type="cofactor">
    <cofactor evidence="1">
        <name>Mg(2+)</name>
        <dbReference type="ChEBI" id="CHEBI:18420"/>
    </cofactor>
</comment>
<keyword evidence="6" id="KW-1185">Reference proteome</keyword>
<dbReference type="Pfam" id="PF00702">
    <property type="entry name" value="Hydrolase"/>
    <property type="match status" value="1"/>
</dbReference>